<dbReference type="Pfam" id="PF00485">
    <property type="entry name" value="PRK"/>
    <property type="match status" value="1"/>
</dbReference>
<dbReference type="InterPro" id="IPR026008">
    <property type="entry name" value="Uridine_kinase"/>
</dbReference>
<evidence type="ECO:0000313" key="20">
    <source>
        <dbReference type="Proteomes" id="UP001168540"/>
    </source>
</evidence>
<keyword evidence="8 16" id="KW-0808">Transferase</keyword>
<evidence type="ECO:0000259" key="18">
    <source>
        <dbReference type="Pfam" id="PF00485"/>
    </source>
</evidence>
<evidence type="ECO:0000256" key="1">
    <source>
        <dbReference type="ARBA" id="ARBA00004496"/>
    </source>
</evidence>
<evidence type="ECO:0000256" key="17">
    <source>
        <dbReference type="RuleBase" id="RU003825"/>
    </source>
</evidence>
<evidence type="ECO:0000256" key="13">
    <source>
        <dbReference type="ARBA" id="ARBA00031452"/>
    </source>
</evidence>
<evidence type="ECO:0000256" key="6">
    <source>
        <dbReference type="ARBA" id="ARBA00021478"/>
    </source>
</evidence>
<evidence type="ECO:0000256" key="3">
    <source>
        <dbReference type="ARBA" id="ARBA00004784"/>
    </source>
</evidence>
<comment type="catalytic activity">
    <reaction evidence="14 17">
        <text>cytidine + ATP = CMP + ADP + H(+)</text>
        <dbReference type="Rhea" id="RHEA:24674"/>
        <dbReference type="ChEBI" id="CHEBI:15378"/>
        <dbReference type="ChEBI" id="CHEBI:17562"/>
        <dbReference type="ChEBI" id="CHEBI:30616"/>
        <dbReference type="ChEBI" id="CHEBI:60377"/>
        <dbReference type="ChEBI" id="CHEBI:456216"/>
        <dbReference type="EC" id="2.7.1.48"/>
    </reaction>
</comment>
<evidence type="ECO:0000256" key="7">
    <source>
        <dbReference type="ARBA" id="ARBA00022490"/>
    </source>
</evidence>
<comment type="similarity">
    <text evidence="4 16 17">Belongs to the uridine kinase family.</text>
</comment>
<dbReference type="Proteomes" id="UP001168540">
    <property type="component" value="Unassembled WGS sequence"/>
</dbReference>
<dbReference type="InterPro" id="IPR006083">
    <property type="entry name" value="PRK/URK"/>
</dbReference>
<comment type="subcellular location">
    <subcellularLocation>
        <location evidence="1 16 17">Cytoplasm</location>
    </subcellularLocation>
</comment>
<feature type="binding site" evidence="16">
    <location>
        <begin position="11"/>
        <end position="18"/>
    </location>
    <ligand>
        <name>ATP</name>
        <dbReference type="ChEBI" id="CHEBI:30616"/>
    </ligand>
</feature>
<dbReference type="HAMAP" id="MF_00551">
    <property type="entry name" value="Uridine_kinase"/>
    <property type="match status" value="1"/>
</dbReference>
<comment type="caution">
    <text evidence="19">The sequence shown here is derived from an EMBL/GenBank/DDBJ whole genome shotgun (WGS) entry which is preliminary data.</text>
</comment>
<comment type="pathway">
    <text evidence="3 16 17">Pyrimidine metabolism; CTP biosynthesis via salvage pathway; CTP from cytidine: step 1/3.</text>
</comment>
<dbReference type="CDD" id="cd02023">
    <property type="entry name" value="UMPK"/>
    <property type="match status" value="1"/>
</dbReference>
<evidence type="ECO:0000256" key="2">
    <source>
        <dbReference type="ARBA" id="ARBA00004690"/>
    </source>
</evidence>
<proteinExistence type="inferred from homology"/>
<organism evidence="19 20">
    <name type="scientific">Crenobacter oryzisoli</name>
    <dbReference type="NCBI Taxonomy" id="3056844"/>
    <lineage>
        <taxon>Bacteria</taxon>
        <taxon>Pseudomonadati</taxon>
        <taxon>Pseudomonadota</taxon>
        <taxon>Betaproteobacteria</taxon>
        <taxon>Neisseriales</taxon>
        <taxon>Neisseriaceae</taxon>
        <taxon>Crenobacter</taxon>
    </lineage>
</organism>
<sequence length="204" mass="22786">MSTPFILGVAGGSGSGKSTVTRKVVEAIGTDKVAVIVQDNYYLDQRQLPLEERLRSNYDHPHALDWPLLIQHIGALRGGATIKMPVYDFAAHTRAGQTVAVAPAPVIVIEGIFALYDATLREMMSLKLFVDTDDDVRFIRRLSRDIAERGRTMDNVMEQYQATVRPMHKQFVEPTKHYADVILPHGCNEPAVAMITALLERVMR</sequence>
<evidence type="ECO:0000256" key="8">
    <source>
        <dbReference type="ARBA" id="ARBA00022679"/>
    </source>
</evidence>
<dbReference type="SUPFAM" id="SSF52540">
    <property type="entry name" value="P-loop containing nucleoside triphosphate hydrolases"/>
    <property type="match status" value="1"/>
</dbReference>
<keyword evidence="9 16" id="KW-0547">Nucleotide-binding</keyword>
<evidence type="ECO:0000313" key="19">
    <source>
        <dbReference type="EMBL" id="MDN0074938.1"/>
    </source>
</evidence>
<keyword evidence="10 16" id="KW-0418">Kinase</keyword>
<evidence type="ECO:0000256" key="12">
    <source>
        <dbReference type="ARBA" id="ARBA00030641"/>
    </source>
</evidence>
<evidence type="ECO:0000256" key="16">
    <source>
        <dbReference type="HAMAP-Rule" id="MF_00551"/>
    </source>
</evidence>
<protein>
    <recommendedName>
        <fullName evidence="6 16">Uridine kinase</fullName>
        <ecNumber evidence="5 16">2.7.1.48</ecNumber>
    </recommendedName>
    <alternativeName>
        <fullName evidence="12 16">Cytidine monophosphokinase</fullName>
    </alternativeName>
    <alternativeName>
        <fullName evidence="13 16">Uridine monophosphokinase</fullName>
    </alternativeName>
</protein>
<comment type="pathway">
    <text evidence="2 16 17">Pyrimidine metabolism; UMP biosynthesis via salvage pathway; UMP from uridine: step 1/1.</text>
</comment>
<feature type="domain" description="Phosphoribulokinase/uridine kinase" evidence="18">
    <location>
        <begin position="6"/>
        <end position="186"/>
    </location>
</feature>
<keyword evidence="20" id="KW-1185">Reference proteome</keyword>
<keyword evidence="11 16" id="KW-0067">ATP-binding</keyword>
<dbReference type="RefSeq" id="WP_289829528.1">
    <property type="nucleotide sequence ID" value="NZ_JAUEDK010000011.1"/>
</dbReference>
<dbReference type="Gene3D" id="3.40.50.300">
    <property type="entry name" value="P-loop containing nucleotide triphosphate hydrolases"/>
    <property type="match status" value="1"/>
</dbReference>
<dbReference type="NCBIfam" id="TIGR00235">
    <property type="entry name" value="udk"/>
    <property type="match status" value="1"/>
</dbReference>
<evidence type="ECO:0000256" key="11">
    <source>
        <dbReference type="ARBA" id="ARBA00022840"/>
    </source>
</evidence>
<dbReference type="PANTHER" id="PTHR10285">
    <property type="entry name" value="URIDINE KINASE"/>
    <property type="match status" value="1"/>
</dbReference>
<evidence type="ECO:0000256" key="10">
    <source>
        <dbReference type="ARBA" id="ARBA00022777"/>
    </source>
</evidence>
<dbReference type="PRINTS" id="PR00988">
    <property type="entry name" value="URIDINKINASE"/>
</dbReference>
<evidence type="ECO:0000256" key="15">
    <source>
        <dbReference type="ARBA" id="ARBA00048909"/>
    </source>
</evidence>
<gene>
    <name evidence="16 19" type="primary">udk</name>
    <name evidence="19" type="ORF">QU481_08525</name>
</gene>
<comment type="catalytic activity">
    <reaction evidence="15 16 17">
        <text>uridine + ATP = UMP + ADP + H(+)</text>
        <dbReference type="Rhea" id="RHEA:16825"/>
        <dbReference type="ChEBI" id="CHEBI:15378"/>
        <dbReference type="ChEBI" id="CHEBI:16704"/>
        <dbReference type="ChEBI" id="CHEBI:30616"/>
        <dbReference type="ChEBI" id="CHEBI:57865"/>
        <dbReference type="ChEBI" id="CHEBI:456216"/>
        <dbReference type="EC" id="2.7.1.48"/>
    </reaction>
</comment>
<reference evidence="19" key="1">
    <citation type="submission" date="2023-06" db="EMBL/GenBank/DDBJ databases">
        <authorList>
            <person name="Zhang S."/>
        </authorList>
    </citation>
    <scope>NUCLEOTIDE SEQUENCE</scope>
    <source>
        <strain evidence="19">SG2303</strain>
    </source>
</reference>
<dbReference type="InterPro" id="IPR027417">
    <property type="entry name" value="P-loop_NTPase"/>
</dbReference>
<dbReference type="InterPro" id="IPR000764">
    <property type="entry name" value="Uridine_kinase-like"/>
</dbReference>
<dbReference type="EC" id="2.7.1.48" evidence="5 16"/>
<accession>A0ABT7XMB7</accession>
<dbReference type="EMBL" id="JAUEDK010000011">
    <property type="protein sequence ID" value="MDN0074938.1"/>
    <property type="molecule type" value="Genomic_DNA"/>
</dbReference>
<evidence type="ECO:0000256" key="4">
    <source>
        <dbReference type="ARBA" id="ARBA00005408"/>
    </source>
</evidence>
<evidence type="ECO:0000256" key="9">
    <source>
        <dbReference type="ARBA" id="ARBA00022741"/>
    </source>
</evidence>
<name>A0ABT7XMB7_9NEIS</name>
<evidence type="ECO:0000256" key="14">
    <source>
        <dbReference type="ARBA" id="ARBA00047436"/>
    </source>
</evidence>
<dbReference type="GO" id="GO:0004849">
    <property type="term" value="F:uridine kinase activity"/>
    <property type="evidence" value="ECO:0007669"/>
    <property type="project" value="UniProtKB-EC"/>
</dbReference>
<evidence type="ECO:0000256" key="5">
    <source>
        <dbReference type="ARBA" id="ARBA00012137"/>
    </source>
</evidence>
<keyword evidence="7 16" id="KW-0963">Cytoplasm</keyword>
<dbReference type="NCBIfam" id="NF004018">
    <property type="entry name" value="PRK05480.1"/>
    <property type="match status" value="1"/>
</dbReference>